<name>A0A081S353_9ARCH</name>
<keyword evidence="2" id="KW-1185">Reference proteome</keyword>
<accession>A0A081S353</accession>
<dbReference type="AlphaFoldDB" id="A0A081S353"/>
<feature type="non-terminal residue" evidence="1">
    <location>
        <position position="1"/>
    </location>
</feature>
<sequence length="54" mass="6472">PIRLTRMKTNYTHVGYLDVDAIQAPKISQSKIQQNRSEHEILRTYFHWQKESTN</sequence>
<gene>
    <name evidence="1" type="ORF">AAA799E16_02002</name>
</gene>
<evidence type="ECO:0000313" key="1">
    <source>
        <dbReference type="EMBL" id="KER05356.1"/>
    </source>
</evidence>
<proteinExistence type="predicted"/>
<evidence type="ECO:0000313" key="2">
    <source>
        <dbReference type="Proteomes" id="UP000028027"/>
    </source>
</evidence>
<dbReference type="EMBL" id="JNVL01000102">
    <property type="protein sequence ID" value="KER05356.1"/>
    <property type="molecule type" value="Genomic_DNA"/>
</dbReference>
<dbReference type="Proteomes" id="UP000028027">
    <property type="component" value="Unassembled WGS sequence"/>
</dbReference>
<reference evidence="1 2" key="1">
    <citation type="submission" date="2014-06" db="EMBL/GenBank/DDBJ databases">
        <authorList>
            <person name="Ngugi D.K."/>
            <person name="Blom J."/>
            <person name="Alam I."/>
            <person name="Rashid M."/>
            <person name="Ba Alawi W."/>
            <person name="Zhang G."/>
            <person name="Hikmawan T."/>
            <person name="Guan Y."/>
            <person name="Antunes A."/>
            <person name="Siam R."/>
            <person name="Eldorry H."/>
            <person name="Bajic V."/>
            <person name="Stingl U."/>
        </authorList>
    </citation>
    <scope>NUCLEOTIDE SEQUENCE [LARGE SCALE GENOMIC DNA]</scope>
    <source>
        <strain evidence="1">SCGC AAA799-E16</strain>
    </source>
</reference>
<comment type="caution">
    <text evidence="1">The sequence shown here is derived from an EMBL/GenBank/DDBJ whole genome shotgun (WGS) entry which is preliminary data.</text>
</comment>
<protein>
    <submittedName>
        <fullName evidence="1">Uncharacterized protein</fullName>
    </submittedName>
</protein>
<organism evidence="1 2">
    <name type="scientific">Marine Group I thaumarchaeote SCGC AAA799-E16</name>
    <dbReference type="NCBI Taxonomy" id="1502292"/>
    <lineage>
        <taxon>Archaea</taxon>
        <taxon>Nitrososphaerota</taxon>
        <taxon>Marine Group I</taxon>
    </lineage>
</organism>